<gene>
    <name evidence="4" type="ORF">ABIC55_001905</name>
</gene>
<organism evidence="4 5">
    <name type="scientific">Sporosarcina psychrophila</name>
    <name type="common">Bacillus psychrophilus</name>
    <dbReference type="NCBI Taxonomy" id="1476"/>
    <lineage>
        <taxon>Bacteria</taxon>
        <taxon>Bacillati</taxon>
        <taxon>Bacillota</taxon>
        <taxon>Bacilli</taxon>
        <taxon>Bacillales</taxon>
        <taxon>Caryophanaceae</taxon>
        <taxon>Sporosarcina</taxon>
    </lineage>
</organism>
<dbReference type="Gene3D" id="3.40.50.720">
    <property type="entry name" value="NAD(P)-binding Rossmann-like Domain"/>
    <property type="match status" value="1"/>
</dbReference>
<dbReference type="PANTHER" id="PTHR11133">
    <property type="entry name" value="SACCHAROPINE DEHYDROGENASE"/>
    <property type="match status" value="1"/>
</dbReference>
<evidence type="ECO:0000259" key="2">
    <source>
        <dbReference type="Pfam" id="PF03435"/>
    </source>
</evidence>
<evidence type="ECO:0000256" key="1">
    <source>
        <dbReference type="ARBA" id="ARBA00023002"/>
    </source>
</evidence>
<evidence type="ECO:0000259" key="3">
    <source>
        <dbReference type="Pfam" id="PF16653"/>
    </source>
</evidence>
<dbReference type="Pfam" id="PF16653">
    <property type="entry name" value="Sacchrp_dh_C"/>
    <property type="match status" value="1"/>
</dbReference>
<dbReference type="PANTHER" id="PTHR11133:SF22">
    <property type="entry name" value="ALPHA-AMINOADIPIC SEMIALDEHYDE SYNTHASE, MITOCHONDRIAL"/>
    <property type="match status" value="1"/>
</dbReference>
<proteinExistence type="predicted"/>
<evidence type="ECO:0000313" key="5">
    <source>
        <dbReference type="Proteomes" id="UP001549104"/>
    </source>
</evidence>
<keyword evidence="1 4" id="KW-0560">Oxidoreductase</keyword>
<dbReference type="SUPFAM" id="SSF51735">
    <property type="entry name" value="NAD(P)-binding Rossmann-fold domains"/>
    <property type="match status" value="1"/>
</dbReference>
<feature type="domain" description="Saccharopine dehydrogenase NADP binding" evidence="2">
    <location>
        <begin position="20"/>
        <end position="139"/>
    </location>
</feature>
<dbReference type="SUPFAM" id="SSF55347">
    <property type="entry name" value="Glyceraldehyde-3-phosphate dehydrogenase-like, C-terminal domain"/>
    <property type="match status" value="1"/>
</dbReference>
<dbReference type="EC" id="1.4.1.18" evidence="4"/>
<name>A0ABV2K6V3_SPOPS</name>
<keyword evidence="5" id="KW-1185">Reference proteome</keyword>
<dbReference type="InterPro" id="IPR051168">
    <property type="entry name" value="AASS"/>
</dbReference>
<protein>
    <submittedName>
        <fullName evidence="4">Lysine 6-dehydrogenase</fullName>
        <ecNumber evidence="4">1.4.1.18</ecNumber>
    </submittedName>
</protein>
<dbReference type="InterPro" id="IPR032095">
    <property type="entry name" value="Sacchrp_dh-like_C"/>
</dbReference>
<dbReference type="GO" id="GO:0050303">
    <property type="term" value="F:lysine 6-dehydrogenase activity"/>
    <property type="evidence" value="ECO:0007669"/>
    <property type="project" value="UniProtKB-EC"/>
</dbReference>
<reference evidence="4 5" key="1">
    <citation type="submission" date="2024-06" db="EMBL/GenBank/DDBJ databases">
        <title>Sorghum-associated microbial communities from plants grown in Nebraska, USA.</title>
        <authorList>
            <person name="Schachtman D."/>
        </authorList>
    </citation>
    <scope>NUCLEOTIDE SEQUENCE [LARGE SCALE GENOMIC DNA]</scope>
    <source>
        <strain evidence="4 5">1288</strain>
    </source>
</reference>
<comment type="caution">
    <text evidence="4">The sequence shown here is derived from an EMBL/GenBank/DDBJ whole genome shotgun (WGS) entry which is preliminary data.</text>
</comment>
<dbReference type="InterPro" id="IPR036291">
    <property type="entry name" value="NAD(P)-bd_dom_sf"/>
</dbReference>
<dbReference type="EMBL" id="JBEPME010000002">
    <property type="protein sequence ID" value="MET3656818.1"/>
    <property type="molecule type" value="Genomic_DNA"/>
</dbReference>
<dbReference type="Pfam" id="PF03435">
    <property type="entry name" value="Sacchrp_dh_NADP"/>
    <property type="match status" value="1"/>
</dbReference>
<dbReference type="Gene3D" id="3.30.360.10">
    <property type="entry name" value="Dihydrodipicolinate Reductase, domain 2"/>
    <property type="match status" value="1"/>
</dbReference>
<feature type="domain" description="Saccharopine dehydrogenase-like C-terminal" evidence="3">
    <location>
        <begin position="143"/>
        <end position="391"/>
    </location>
</feature>
<sequence>MLYVLLHVKTKYWGQINLHIAILGTGMIGTTVVSEIAKFTGIDAITAVDVSQGSIDKCLEIANNPKVIGKVATLETEDDIAKVLKDVDVAVACLPHSLSLLAVKAAIKAKCHLVDLVGSNFNEKIALDNEAQEAGVIIIPGCGVAPGITNFLAAQGIEMLDEAEEAIMTCGGIPRYPVPPLWYQVVFRLESVLGLYTKPAMAVKDGKLVKLPPLSGLEKIIFPDPVGVCEAVITDAHSTAFILKDKVKNLYEKTVRYPGHWGKMSVLGELGFLDIDPITIDGITTTPRALAEKILATKMVGDSNEDITVVRVEVSGVKGGKSTKYTWEMIDYYDHGRNITSMAKTTAIPASLAAKWIAMKKITETGVVPIESIIIKDRFQPFIEELASLGIEIERKEETIV</sequence>
<accession>A0ABV2K6V3</accession>
<evidence type="ECO:0000313" key="4">
    <source>
        <dbReference type="EMBL" id="MET3656818.1"/>
    </source>
</evidence>
<dbReference type="Proteomes" id="UP001549104">
    <property type="component" value="Unassembled WGS sequence"/>
</dbReference>
<dbReference type="InterPro" id="IPR005097">
    <property type="entry name" value="Sacchrp_dh_NADP-bd"/>
</dbReference>